<dbReference type="PROSITE" id="PS50005">
    <property type="entry name" value="TPR"/>
    <property type="match status" value="1"/>
</dbReference>
<comment type="caution">
    <text evidence="2">The sequence shown here is derived from an EMBL/GenBank/DDBJ whole genome shotgun (WGS) entry which is preliminary data.</text>
</comment>
<gene>
    <name evidence="2" type="ORF">Zmor_017369</name>
</gene>
<organism evidence="2 3">
    <name type="scientific">Zophobas morio</name>
    <dbReference type="NCBI Taxonomy" id="2755281"/>
    <lineage>
        <taxon>Eukaryota</taxon>
        <taxon>Metazoa</taxon>
        <taxon>Ecdysozoa</taxon>
        <taxon>Arthropoda</taxon>
        <taxon>Hexapoda</taxon>
        <taxon>Insecta</taxon>
        <taxon>Pterygota</taxon>
        <taxon>Neoptera</taxon>
        <taxon>Endopterygota</taxon>
        <taxon>Coleoptera</taxon>
        <taxon>Polyphaga</taxon>
        <taxon>Cucujiformia</taxon>
        <taxon>Tenebrionidae</taxon>
        <taxon>Zophobas</taxon>
    </lineage>
</organism>
<evidence type="ECO:0000313" key="3">
    <source>
        <dbReference type="Proteomes" id="UP001168821"/>
    </source>
</evidence>
<accession>A0AA38I9L0</accession>
<proteinExistence type="predicted"/>
<dbReference type="EMBL" id="JALNTZ010000005">
    <property type="protein sequence ID" value="KAJ3651319.1"/>
    <property type="molecule type" value="Genomic_DNA"/>
</dbReference>
<reference evidence="2" key="1">
    <citation type="journal article" date="2023" name="G3 (Bethesda)">
        <title>Whole genome assemblies of Zophobas morio and Tenebrio molitor.</title>
        <authorList>
            <person name="Kaur S."/>
            <person name="Stinson S.A."/>
            <person name="diCenzo G.C."/>
        </authorList>
    </citation>
    <scope>NUCLEOTIDE SEQUENCE</scope>
    <source>
        <strain evidence="2">QUZm001</strain>
    </source>
</reference>
<dbReference type="Proteomes" id="UP001168821">
    <property type="component" value="Unassembled WGS sequence"/>
</dbReference>
<feature type="repeat" description="TPR" evidence="1">
    <location>
        <begin position="765"/>
        <end position="798"/>
    </location>
</feature>
<protein>
    <submittedName>
        <fullName evidence="2">Uncharacterized protein</fullName>
    </submittedName>
</protein>
<name>A0AA38I9L0_9CUCU</name>
<dbReference type="InterPro" id="IPR019734">
    <property type="entry name" value="TPR_rpt"/>
</dbReference>
<keyword evidence="3" id="KW-1185">Reference proteome</keyword>
<evidence type="ECO:0000313" key="2">
    <source>
        <dbReference type="EMBL" id="KAJ3651319.1"/>
    </source>
</evidence>
<dbReference type="SMART" id="SM00028">
    <property type="entry name" value="TPR"/>
    <property type="match status" value="5"/>
</dbReference>
<sequence length="1125" mass="128919">MGITSSTIKIVNDTSTDIVTTSVSGLDSFDFVKRNHPSNKLNGLSINAKRSVECIVDLYSPASHCPVTVTLTFKDKSEDTFRIDLKYAVGCCARFNHSQRSHKMAYRLDNKKIIVTIENTAEQNKNEEAEELLRKAREAMRQRLYDRSLDHLNRAKNLATRADIFRNIRSEESKVCSSYGDSIFAAGLTMERAENLQAAEGKFSKAMSFFQRSLKLVYSGETQQKIHLSELKISGNRSVSEAMKLKDEAFEMVDNEEYGTALNKYEVALHKYKEARRTYVEGSRLREEYFSDSVKRVEQQIEEIDGATTNTKERKRNQEATELIILAKTATNEHRYYHSLEYLNRAKILTNQSDAIKTIKNEECQVYCLLGETLFQEGMRLENDGSSKRAQRKFDEAKSCFQQAVNLDIFGQETESLFHRTMSWVQGKVGLFQNKPQQNLHISELKISGNNSFFQAAKLKNQAVDMIRTRNYQMALNKYAAALGKYQEAKKKFAEGAKYRKEYFSNSLTVIDAQIVQITDAMESTYERKRSEEFEQLMGDAREAKEQRKYDFAFKCLERARILANQANTVEINNEESQVCNLYGEALFKEGVSLEEEGHFEKAHTKFVEAKSMFQRAGEEFQRQLYLIETMIDRNRSLTQASKLKDEALQLIKKEEYFLALNKFDDALNKHEEAREVENTGLCQHFSTKAINKQIEQITLAIENTKSKALIQKAKEAAKQHFFEFALENLDRAKAFANQSEAIECIKSEERHVLNLCGNTMLEEGLLWEKEGHLERAQDKFEKAKSSFQKVMALDENERALFTKVKSWFAQNIGLSNEIQQKLRLCELKISANGIFAEAIELKKSAVEMVKSEQYQMVVDKYNAALTRFEEAKTQYVDCEHYKKEYFADSVAIVNEQIQETTHAIENTVKTIQNEEAKKLVKQAKKQSSYQLALECLNRAKTLANQTDTIDSITNEESRVYSLYGDTLFAEGVNLEKIMQSKEAQSKFDKAMTVFALVQGKEGQDKLNLVKLKINGNKNFNEGVEFENEAAILEKGRRKTALNEALGKYREAREDFVEGVGQREEYFCESVQVVDERIEEVAVAVNDLNCVQKLQDKVSGLTINNQTQEVVQFTGDQAVVIQRCI</sequence>
<dbReference type="Gene3D" id="1.25.40.10">
    <property type="entry name" value="Tetratricopeptide repeat domain"/>
    <property type="match status" value="1"/>
</dbReference>
<evidence type="ECO:0000256" key="1">
    <source>
        <dbReference type="PROSITE-ProRule" id="PRU00339"/>
    </source>
</evidence>
<keyword evidence="1" id="KW-0802">TPR repeat</keyword>
<dbReference type="InterPro" id="IPR011990">
    <property type="entry name" value="TPR-like_helical_dom_sf"/>
</dbReference>
<dbReference type="AlphaFoldDB" id="A0AA38I9L0"/>